<evidence type="ECO:0000313" key="7">
    <source>
        <dbReference type="EMBL" id="MBK9985243.1"/>
    </source>
</evidence>
<evidence type="ECO:0000256" key="3">
    <source>
        <dbReference type="ARBA" id="ARBA00022729"/>
    </source>
</evidence>
<feature type="domain" description="RagB/SusD" evidence="6">
    <location>
        <begin position="30"/>
        <end position="95"/>
    </location>
</feature>
<evidence type="ECO:0000259" key="6">
    <source>
        <dbReference type="Pfam" id="PF07980"/>
    </source>
</evidence>
<evidence type="ECO:0000256" key="4">
    <source>
        <dbReference type="ARBA" id="ARBA00023136"/>
    </source>
</evidence>
<proteinExistence type="inferred from homology"/>
<dbReference type="Pfam" id="PF07980">
    <property type="entry name" value="SusD_RagB"/>
    <property type="match status" value="1"/>
</dbReference>
<keyword evidence="4" id="KW-0472">Membrane</keyword>
<dbReference type="Gene3D" id="1.25.40.390">
    <property type="match status" value="1"/>
</dbReference>
<sequence>MHLSFLTMYPDCGQMLIGRRPRIRLSTNGAISGGDGAQNYIFIRLADILLLKAEAENELGNTGTAADLVNQIRTRVHLHPTSATSQADMRLAIEKNVVLNLLSKAFVGLTSNGQVVLLKS</sequence>
<evidence type="ECO:0000256" key="1">
    <source>
        <dbReference type="ARBA" id="ARBA00004442"/>
    </source>
</evidence>
<keyword evidence="5" id="KW-0998">Cell outer membrane</keyword>
<evidence type="ECO:0000256" key="2">
    <source>
        <dbReference type="ARBA" id="ARBA00006275"/>
    </source>
</evidence>
<accession>A0A9D7XUS5</accession>
<gene>
    <name evidence="7" type="ORF">IPP15_23345</name>
</gene>
<dbReference type="GO" id="GO:0009279">
    <property type="term" value="C:cell outer membrane"/>
    <property type="evidence" value="ECO:0007669"/>
    <property type="project" value="UniProtKB-SubCell"/>
</dbReference>
<dbReference type="EMBL" id="JADKGY010000034">
    <property type="protein sequence ID" value="MBK9985243.1"/>
    <property type="molecule type" value="Genomic_DNA"/>
</dbReference>
<comment type="caution">
    <text evidence="7">The sequence shown here is derived from an EMBL/GenBank/DDBJ whole genome shotgun (WGS) entry which is preliminary data.</text>
</comment>
<protein>
    <submittedName>
        <fullName evidence="7">RagB/SusD family nutrient uptake outer membrane protein</fullName>
    </submittedName>
</protein>
<name>A0A9D7XUS5_9BACT</name>
<comment type="subcellular location">
    <subcellularLocation>
        <location evidence="1">Cell outer membrane</location>
    </subcellularLocation>
</comment>
<organism evidence="7 8">
    <name type="scientific">Candidatus Opimibacter skivensis</name>
    <dbReference type="NCBI Taxonomy" id="2982028"/>
    <lineage>
        <taxon>Bacteria</taxon>
        <taxon>Pseudomonadati</taxon>
        <taxon>Bacteroidota</taxon>
        <taxon>Saprospiria</taxon>
        <taxon>Saprospirales</taxon>
        <taxon>Saprospiraceae</taxon>
        <taxon>Candidatus Opimibacter</taxon>
    </lineage>
</organism>
<comment type="similarity">
    <text evidence="2">Belongs to the SusD family.</text>
</comment>
<keyword evidence="3" id="KW-0732">Signal</keyword>
<dbReference type="AlphaFoldDB" id="A0A9D7XUS5"/>
<dbReference type="SUPFAM" id="SSF48452">
    <property type="entry name" value="TPR-like"/>
    <property type="match status" value="1"/>
</dbReference>
<reference evidence="7 8" key="1">
    <citation type="submission" date="2020-10" db="EMBL/GenBank/DDBJ databases">
        <title>Connecting structure to function with the recovery of over 1000 high-quality activated sludge metagenome-assembled genomes encoding full-length rRNA genes using long-read sequencing.</title>
        <authorList>
            <person name="Singleton C.M."/>
            <person name="Petriglieri F."/>
            <person name="Kristensen J.M."/>
            <person name="Kirkegaard R.H."/>
            <person name="Michaelsen T.Y."/>
            <person name="Andersen M.H."/>
            <person name="Karst S.M."/>
            <person name="Dueholm M.S."/>
            <person name="Nielsen P.H."/>
            <person name="Albertsen M."/>
        </authorList>
    </citation>
    <scope>NUCLEOTIDE SEQUENCE [LARGE SCALE GENOMIC DNA]</scope>
    <source>
        <strain evidence="7">Ribe_18-Q3-R11-54_MAXAC.273</strain>
    </source>
</reference>
<dbReference type="Proteomes" id="UP000808337">
    <property type="component" value="Unassembled WGS sequence"/>
</dbReference>
<evidence type="ECO:0000313" key="8">
    <source>
        <dbReference type="Proteomes" id="UP000808337"/>
    </source>
</evidence>
<evidence type="ECO:0000256" key="5">
    <source>
        <dbReference type="ARBA" id="ARBA00023237"/>
    </source>
</evidence>
<dbReference type="InterPro" id="IPR011990">
    <property type="entry name" value="TPR-like_helical_dom_sf"/>
</dbReference>
<dbReference type="InterPro" id="IPR012944">
    <property type="entry name" value="SusD_RagB_dom"/>
</dbReference>